<evidence type="ECO:0000313" key="4">
    <source>
        <dbReference type="EMBL" id="THD27210.1"/>
    </source>
</evidence>
<dbReference type="SMART" id="SM00233">
    <property type="entry name" value="PH"/>
    <property type="match status" value="1"/>
</dbReference>
<evidence type="ECO:0000313" key="5">
    <source>
        <dbReference type="Proteomes" id="UP000230066"/>
    </source>
</evidence>
<evidence type="ECO:0000259" key="2">
    <source>
        <dbReference type="PROSITE" id="PS50003"/>
    </source>
</evidence>
<dbReference type="SUPFAM" id="SSF50729">
    <property type="entry name" value="PH domain-like"/>
    <property type="match status" value="1"/>
</dbReference>
<accession>A0A4E0S3C7</accession>
<feature type="compositionally biased region" description="Polar residues" evidence="1">
    <location>
        <begin position="200"/>
        <end position="218"/>
    </location>
</feature>
<dbReference type="Gene3D" id="3.10.20.90">
    <property type="entry name" value="Phosphatidylinositol 3-kinase Catalytic Subunit, Chain A, domain 1"/>
    <property type="match status" value="1"/>
</dbReference>
<dbReference type="AlphaFoldDB" id="A0A4E0S3C7"/>
<comment type="caution">
    <text evidence="4">The sequence shown here is derived from an EMBL/GenBank/DDBJ whole genome shotgun (WGS) entry which is preliminary data.</text>
</comment>
<feature type="domain" description="PH" evidence="2">
    <location>
        <begin position="553"/>
        <end position="662"/>
    </location>
</feature>
<dbReference type="InterPro" id="IPR000159">
    <property type="entry name" value="RA_dom"/>
</dbReference>
<dbReference type="PROSITE" id="PS50200">
    <property type="entry name" value="RA"/>
    <property type="match status" value="1"/>
</dbReference>
<sequence length="944" mass="105490">MAGLDFRDLDQWIVDLDVLQQELKTVKVKRSSSSLQNRPNGWSSSSAFLFANGNQKKSGQSAVAIANLPPNHSNQSAERTGPPEFISLERDILYHKSVSPSKLRTIPTTTDYRKHVCEPSPNENGLKVRYRINAASHDSYVCTNQKKGSRNLSRSGTLREQKSVHWSSEINSSTSPSNLKDGTCSPVSSDKKSSLSPPVNNTVTTRGNKLQMDSSFPADSSHRRRQGEPLEHNTASGTSRPDVIVTRSHSIKSAERVPSRSAPFPSKLTFPMSLADFAKQKSVINNADITNVRNDLHQYSLNEFQPPYNCFPVSEPFRISNHSIPVTMSPYEQYKQIPFTQSMVRSQSSVGKLHGFGNEKQFVLQDDRLKYEGYDGIHYGPKRRPQRSLSMHHSTAGRYNGIPIQKWDPADLYPFKPPEVVPNKHTDKLILRVYHPNRTTKAVSVGPDTTTLNVIEILLEKSNLAWSTKFALVEKIPSMKLERCFEDDELIMDCLGNWTVGCENLVFFEERQDVYGMFEDAQLWLGNRVVSSEYADSENLVKEFFTRNNELNLPSVSEYLYVQTKDSEWKRRFCLLRNSGLYISKHNSNSIAAYQLLVSFKPYLHLYTTTGGWSKMKAPTPYGFTVKPCSSKVLDIQFTVHLCAPSETSLRMWYSLIRIALVGENLVRNYQNRQRLSNPLGIPICRPLSLFSTSLFDYHKPTEDKCNSPPDHQQFSTYPPNLQHPLQSHTTHLNMQVLPCSRPDVTDGRVSHQATKERCITLSTSSDSQPPQTCTDPDATTGDASSIGWSASGSGCGLVGTSNPMGQRNTPSGLGCVSGRTDVRAPRHSLSVSDLTQTVETTHTHTNCASSLTSLFLCTVNSDKRATQQYCNPSPNPQSDTGRARSKTVVKRLFGGGPSARRCNIGRSVSNISAPFNVSVPPWVRTSMNDLTLQVPSTNHLTMY</sequence>
<dbReference type="PANTHER" id="PTHR11243:SF23">
    <property type="entry name" value="LD06925P"/>
    <property type="match status" value="1"/>
</dbReference>
<dbReference type="GO" id="GO:0007165">
    <property type="term" value="P:signal transduction"/>
    <property type="evidence" value="ECO:0007669"/>
    <property type="project" value="InterPro"/>
</dbReference>
<dbReference type="InterPro" id="IPR029071">
    <property type="entry name" value="Ubiquitin-like_domsf"/>
</dbReference>
<dbReference type="PROSITE" id="PS50003">
    <property type="entry name" value="PH_DOMAIN"/>
    <property type="match status" value="1"/>
</dbReference>
<proteinExistence type="predicted"/>
<evidence type="ECO:0000256" key="1">
    <source>
        <dbReference type="SAM" id="MobiDB-lite"/>
    </source>
</evidence>
<dbReference type="Proteomes" id="UP000230066">
    <property type="component" value="Unassembled WGS sequence"/>
</dbReference>
<feature type="compositionally biased region" description="Polar residues" evidence="1">
    <location>
        <begin position="141"/>
        <end position="156"/>
    </location>
</feature>
<keyword evidence="4" id="KW-0675">Receptor</keyword>
<dbReference type="EMBL" id="JXXN02000494">
    <property type="protein sequence ID" value="THD27210.1"/>
    <property type="molecule type" value="Genomic_DNA"/>
</dbReference>
<feature type="region of interest" description="Disordered" evidence="1">
    <location>
        <begin position="762"/>
        <end position="787"/>
    </location>
</feature>
<name>A0A4E0S3C7_FASHE</name>
<reference evidence="4" key="1">
    <citation type="submission" date="2019-03" db="EMBL/GenBank/DDBJ databases">
        <title>Improved annotation for the trematode Fasciola hepatica.</title>
        <authorList>
            <person name="Choi Y.-J."/>
            <person name="Martin J."/>
            <person name="Mitreva M."/>
        </authorList>
    </citation>
    <scope>NUCLEOTIDE SEQUENCE [LARGE SCALE GENOMIC DNA]</scope>
</reference>
<dbReference type="InterPro" id="IPR001849">
    <property type="entry name" value="PH_domain"/>
</dbReference>
<feature type="domain" description="Ras-associating" evidence="3">
    <location>
        <begin position="427"/>
        <end position="513"/>
    </location>
</feature>
<organism evidence="4 5">
    <name type="scientific">Fasciola hepatica</name>
    <name type="common">Liver fluke</name>
    <dbReference type="NCBI Taxonomy" id="6192"/>
    <lineage>
        <taxon>Eukaryota</taxon>
        <taxon>Metazoa</taxon>
        <taxon>Spiralia</taxon>
        <taxon>Lophotrochozoa</taxon>
        <taxon>Platyhelminthes</taxon>
        <taxon>Trematoda</taxon>
        <taxon>Digenea</taxon>
        <taxon>Plagiorchiida</taxon>
        <taxon>Echinostomata</taxon>
        <taxon>Echinostomatoidea</taxon>
        <taxon>Fasciolidae</taxon>
        <taxon>Fasciola</taxon>
    </lineage>
</organism>
<gene>
    <name evidence="4" type="ORF">D915_001834</name>
</gene>
<dbReference type="SMART" id="SM00314">
    <property type="entry name" value="RA"/>
    <property type="match status" value="1"/>
</dbReference>
<dbReference type="InterPro" id="IPR039664">
    <property type="entry name" value="GRB/APBB1IP"/>
</dbReference>
<feature type="compositionally biased region" description="Low complexity" evidence="1">
    <location>
        <begin position="167"/>
        <end position="177"/>
    </location>
</feature>
<feature type="compositionally biased region" description="Polar residues" evidence="1">
    <location>
        <begin position="762"/>
        <end position="775"/>
    </location>
</feature>
<keyword evidence="5" id="KW-1185">Reference proteome</keyword>
<feature type="region of interest" description="Disordered" evidence="1">
    <location>
        <begin position="141"/>
        <end position="243"/>
    </location>
</feature>
<dbReference type="SUPFAM" id="SSF54236">
    <property type="entry name" value="Ubiquitin-like"/>
    <property type="match status" value="1"/>
</dbReference>
<dbReference type="Pfam" id="PF00169">
    <property type="entry name" value="PH"/>
    <property type="match status" value="1"/>
</dbReference>
<dbReference type="Pfam" id="PF21989">
    <property type="entry name" value="RA_2"/>
    <property type="match status" value="1"/>
</dbReference>
<dbReference type="InterPro" id="IPR011993">
    <property type="entry name" value="PH-like_dom_sf"/>
</dbReference>
<protein>
    <submittedName>
        <fullName evidence="4">Growth factor receptor bound protein</fullName>
    </submittedName>
</protein>
<dbReference type="PANTHER" id="PTHR11243">
    <property type="entry name" value="GROWTH FACTOR RECEPTOR-BOUND PROTEIN"/>
    <property type="match status" value="1"/>
</dbReference>
<dbReference type="Gene3D" id="2.30.29.30">
    <property type="entry name" value="Pleckstrin-homology domain (PH domain)/Phosphotyrosine-binding domain (PTB)"/>
    <property type="match status" value="1"/>
</dbReference>
<evidence type="ECO:0000259" key="3">
    <source>
        <dbReference type="PROSITE" id="PS50200"/>
    </source>
</evidence>